<feature type="signal peptide" evidence="3">
    <location>
        <begin position="1"/>
        <end position="25"/>
    </location>
</feature>
<evidence type="ECO:0000256" key="3">
    <source>
        <dbReference type="SAM" id="SignalP"/>
    </source>
</evidence>
<sequence length="268" mass="30766">MFNARVALPLCITWLLLSCTTCAFAVPIKTELNKRSITISAGEWPPFLSESLPFEGVVAHLIKDIFSEAGIQANFTFLPWGRAYHDTYNGKYAATAVWMFSKDRVKNYNYSDAVLREKFVFFYKKDNHFEWHNFHDLRGLIIGGGLNYSYGPEFDKAVAEDIFDLSQVSSTEQNFRRLSAGRIDAFAQEINIGYHILNNQLPELAEAITHHPQPILLNNSFLLFPNNAEQSSELLKIFNLHLQQFKQDGRYQAYFKGLEQGDYHPIKP</sequence>
<comment type="similarity">
    <text evidence="1">Belongs to the bacterial solute-binding protein 3 family.</text>
</comment>
<gene>
    <name evidence="5" type="ORF">RC083_05790</name>
</gene>
<dbReference type="Proteomes" id="UP001226574">
    <property type="component" value="Unassembled WGS sequence"/>
</dbReference>
<accession>A0ABU1B9R7</accession>
<dbReference type="PANTHER" id="PTHR35936">
    <property type="entry name" value="MEMBRANE-BOUND LYTIC MUREIN TRANSGLYCOSYLASE F"/>
    <property type="match status" value="1"/>
</dbReference>
<proteinExistence type="inferred from homology"/>
<evidence type="ECO:0000259" key="4">
    <source>
        <dbReference type="Pfam" id="PF00497"/>
    </source>
</evidence>
<evidence type="ECO:0000256" key="2">
    <source>
        <dbReference type="ARBA" id="ARBA00022729"/>
    </source>
</evidence>
<comment type="caution">
    <text evidence="5">The sequence shown here is derived from an EMBL/GenBank/DDBJ whole genome shotgun (WGS) entry which is preliminary data.</text>
</comment>
<dbReference type="PROSITE" id="PS51257">
    <property type="entry name" value="PROKAR_LIPOPROTEIN"/>
    <property type="match status" value="1"/>
</dbReference>
<keyword evidence="6" id="KW-1185">Reference proteome</keyword>
<evidence type="ECO:0000313" key="5">
    <source>
        <dbReference type="EMBL" id="MDQ9091105.1"/>
    </source>
</evidence>
<dbReference type="PANTHER" id="PTHR35936:SF25">
    <property type="entry name" value="ABC TRANSPORTER SUBSTRATE-BINDING PROTEIN"/>
    <property type="match status" value="1"/>
</dbReference>
<feature type="domain" description="Solute-binding protein family 3/N-terminal" evidence="4">
    <location>
        <begin position="41"/>
        <end position="254"/>
    </location>
</feature>
<protein>
    <submittedName>
        <fullName evidence="5">Transporter substrate-binding domain-containing protein</fullName>
    </submittedName>
</protein>
<organism evidence="5 6">
    <name type="scientific">Pseudoalteromonas haloplanktis</name>
    <name type="common">Alteromonas haloplanktis</name>
    <dbReference type="NCBI Taxonomy" id="228"/>
    <lineage>
        <taxon>Bacteria</taxon>
        <taxon>Pseudomonadati</taxon>
        <taxon>Pseudomonadota</taxon>
        <taxon>Gammaproteobacteria</taxon>
        <taxon>Alteromonadales</taxon>
        <taxon>Pseudoalteromonadaceae</taxon>
        <taxon>Pseudoalteromonas</taxon>
    </lineage>
</organism>
<dbReference type="RefSeq" id="WP_016708794.1">
    <property type="nucleotide sequence ID" value="NZ_JAVIFY010000003.1"/>
</dbReference>
<dbReference type="InterPro" id="IPR001638">
    <property type="entry name" value="Solute-binding_3/MltF_N"/>
</dbReference>
<dbReference type="Pfam" id="PF00497">
    <property type="entry name" value="SBP_bac_3"/>
    <property type="match status" value="1"/>
</dbReference>
<evidence type="ECO:0000313" key="6">
    <source>
        <dbReference type="Proteomes" id="UP001226574"/>
    </source>
</evidence>
<keyword evidence="2 3" id="KW-0732">Signal</keyword>
<reference evidence="5 6" key="1">
    <citation type="submission" date="2023-08" db="EMBL/GenBank/DDBJ databases">
        <title>Pseudoalteromonas haloplanktis LL1 genome.</title>
        <authorList>
            <person name="Wu S."/>
        </authorList>
    </citation>
    <scope>NUCLEOTIDE SEQUENCE [LARGE SCALE GENOMIC DNA]</scope>
    <source>
        <strain evidence="5 6">LL1</strain>
    </source>
</reference>
<dbReference type="SUPFAM" id="SSF53850">
    <property type="entry name" value="Periplasmic binding protein-like II"/>
    <property type="match status" value="1"/>
</dbReference>
<feature type="chain" id="PRO_5045252441" evidence="3">
    <location>
        <begin position="26"/>
        <end position="268"/>
    </location>
</feature>
<dbReference type="Gene3D" id="3.40.190.10">
    <property type="entry name" value="Periplasmic binding protein-like II"/>
    <property type="match status" value="2"/>
</dbReference>
<name>A0ABU1B9R7_PSEHA</name>
<dbReference type="EMBL" id="JAVIFY010000003">
    <property type="protein sequence ID" value="MDQ9091105.1"/>
    <property type="molecule type" value="Genomic_DNA"/>
</dbReference>
<evidence type="ECO:0000256" key="1">
    <source>
        <dbReference type="ARBA" id="ARBA00010333"/>
    </source>
</evidence>